<sequence length="306" mass="33876">MASDSDLGSGAGFTSATAARVMASACQMVGLGDAGAEQLRFGENALYRLATAPVVVRVARGPAYLPSARREVAVSRWLASEGFPAVRTMDDIEQPLTIEGHPVTFWRLIEDAGQPAPYGELGAVLRDLHSLTPPPHLGLPPFDTFGRSDRRIEVAEGISEDDRGFLRKRRLELADRLAGLDFDSGKGPVHGDAHTDNLMVDQQGRLHLIDLENFCLDHPEWDLVVSAHEHDRLGWVSRDEYGAFVDGYGRDLRDWPGFGVLSAIQEFKMTTWLMQNIAEGPHVAEEVRARLASLRDEDAQRHWQPY</sequence>
<dbReference type="Pfam" id="PF01636">
    <property type="entry name" value="APH"/>
    <property type="match status" value="1"/>
</dbReference>
<evidence type="ECO:0000313" key="2">
    <source>
        <dbReference type="EMBL" id="CAG6390760.1"/>
    </source>
</evidence>
<protein>
    <submittedName>
        <fullName evidence="2">Aminoglycoside phosphotransferase family protein</fullName>
    </submittedName>
</protein>
<comment type="caution">
    <text evidence="2">The sequence shown here is derived from an EMBL/GenBank/DDBJ whole genome shotgun (WGS) entry which is preliminary data.</text>
</comment>
<dbReference type="EMBL" id="CAJSLV010000001">
    <property type="protein sequence ID" value="CAG6390760.1"/>
    <property type="molecule type" value="Genomic_DNA"/>
</dbReference>
<dbReference type="SUPFAM" id="SSF56112">
    <property type="entry name" value="Protein kinase-like (PK-like)"/>
    <property type="match status" value="1"/>
</dbReference>
<gene>
    <name evidence="2" type="ORF">SCOCK_10228</name>
</gene>
<keyword evidence="3" id="KW-1185">Reference proteome</keyword>
<reference evidence="2" key="1">
    <citation type="submission" date="2021-05" db="EMBL/GenBank/DDBJ databases">
        <authorList>
            <person name="Arsene-Ploetze F."/>
        </authorList>
    </citation>
    <scope>NUCLEOTIDE SEQUENCE</scope>
    <source>
        <strain evidence="2">DSM 42138</strain>
    </source>
</reference>
<name>A0A9W4GN06_9ACTN</name>
<proteinExistence type="predicted"/>
<dbReference type="Proteomes" id="UP001152519">
    <property type="component" value="Unassembled WGS sequence"/>
</dbReference>
<dbReference type="InterPro" id="IPR002575">
    <property type="entry name" value="Aminoglycoside_PTrfase"/>
</dbReference>
<feature type="domain" description="Aminoglycoside phosphotransferase" evidence="1">
    <location>
        <begin position="44"/>
        <end position="256"/>
    </location>
</feature>
<evidence type="ECO:0000313" key="3">
    <source>
        <dbReference type="Proteomes" id="UP001152519"/>
    </source>
</evidence>
<dbReference type="Gene3D" id="3.90.1200.10">
    <property type="match status" value="1"/>
</dbReference>
<dbReference type="InterPro" id="IPR011009">
    <property type="entry name" value="Kinase-like_dom_sf"/>
</dbReference>
<dbReference type="AlphaFoldDB" id="A0A9W4GN06"/>
<evidence type="ECO:0000259" key="1">
    <source>
        <dbReference type="Pfam" id="PF01636"/>
    </source>
</evidence>
<accession>A0A9W4GN06</accession>
<organism evidence="2 3">
    <name type="scientific">Actinacidiphila cocklensis</name>
    <dbReference type="NCBI Taxonomy" id="887465"/>
    <lineage>
        <taxon>Bacteria</taxon>
        <taxon>Bacillati</taxon>
        <taxon>Actinomycetota</taxon>
        <taxon>Actinomycetes</taxon>
        <taxon>Kitasatosporales</taxon>
        <taxon>Streptomycetaceae</taxon>
        <taxon>Actinacidiphila</taxon>
    </lineage>
</organism>